<dbReference type="InParanoid" id="A0A1X7VMR4"/>
<evidence type="ECO:0000256" key="2">
    <source>
        <dbReference type="ARBA" id="ARBA00022840"/>
    </source>
</evidence>
<dbReference type="Pfam" id="PF01243">
    <property type="entry name" value="PNPOx_N"/>
    <property type="match status" value="1"/>
</dbReference>
<name>A0A1X7VMR4_AMPQE</name>
<keyword evidence="2" id="KW-0067">ATP-binding</keyword>
<dbReference type="OrthoDB" id="9972657at2759"/>
<sequence length="471" mass="54438">MASSNQPSRSSHTCILLLFGIPGSGKTTLSRELVLRKSSQEHSDQHRETKSTQFDIVHICMDDYYPTDEREGSEKNSDEFINDDFDWKQYRHIVTENIDEYLSGKSNVMFSTGGEIKVEGEKNEVIKLLIIDDNLHLRSMRKEFVQIARKYTCGFALVYLSCQLDSAIKRNSTRPFPVPHQTIVNIYQRIEPPQENWERHAITIDSTNNDKEWIETACSRILKLCQDAIEDPQMPQLDLTAERAESQRITSESLMHQADQILRQFVSNEIKSIQESDLIVPYNPLLQLQKWLDEEKDATDSVLMSLSTVSSDCIPSCRYLNFCGLRESGIPFYTDSRSRKVKEFTANPAVALTLYIQPLVRQIRIQGTVKELSKEIAAGYFNALSREHQITLVLNHQDKPIASRKAMIEKRKEIAQKYSDPSIRISLPESWRAYIVLPNVIEFFQGHTDWLDDRIVFTKEDDKWNVKRLLP</sequence>
<dbReference type="InterPro" id="IPR052648">
    <property type="entry name" value="Ser-tRNA(Sec)_kinase"/>
</dbReference>
<evidence type="ECO:0000259" key="3">
    <source>
        <dbReference type="Pfam" id="PF01243"/>
    </source>
</evidence>
<reference evidence="5" key="1">
    <citation type="submission" date="2017-05" db="UniProtKB">
        <authorList>
            <consortium name="EnsemblMetazoa"/>
        </authorList>
    </citation>
    <scope>IDENTIFICATION</scope>
</reference>
<keyword evidence="1" id="KW-0547">Nucleotide-binding</keyword>
<dbReference type="EnsemblMetazoa" id="Aqu2.1.41686_001">
    <property type="protein sequence ID" value="Aqu2.1.41686_001"/>
    <property type="gene ID" value="Aqu2.1.41686"/>
</dbReference>
<dbReference type="SUPFAM" id="SSF50475">
    <property type="entry name" value="FMN-binding split barrel"/>
    <property type="match status" value="1"/>
</dbReference>
<accession>A0A1X7VMR4</accession>
<dbReference type="Gene3D" id="3.40.50.300">
    <property type="entry name" value="P-loop containing nucleotide triphosphate hydrolases"/>
    <property type="match status" value="1"/>
</dbReference>
<dbReference type="InterPro" id="IPR011576">
    <property type="entry name" value="Pyridox_Oxase_N"/>
</dbReference>
<dbReference type="eggNOG" id="KOG2586">
    <property type="taxonomic scope" value="Eukaryota"/>
</dbReference>
<dbReference type="InterPro" id="IPR019576">
    <property type="entry name" value="Pyridoxamine_oxidase_dimer_C"/>
</dbReference>
<dbReference type="GO" id="GO:0005524">
    <property type="term" value="F:ATP binding"/>
    <property type="evidence" value="ECO:0007669"/>
    <property type="project" value="UniProtKB-KW"/>
</dbReference>
<dbReference type="InterPro" id="IPR012349">
    <property type="entry name" value="Split_barrel_FMN-bd"/>
</dbReference>
<dbReference type="InterPro" id="IPR013641">
    <property type="entry name" value="KTI12/PSTK"/>
</dbReference>
<evidence type="ECO:0000313" key="5">
    <source>
        <dbReference type="EnsemblMetazoa" id="Aqu2.1.41686_001"/>
    </source>
</evidence>
<dbReference type="AlphaFoldDB" id="A0A1X7VMR4"/>
<evidence type="ECO:0000256" key="1">
    <source>
        <dbReference type="ARBA" id="ARBA00022741"/>
    </source>
</evidence>
<dbReference type="SUPFAM" id="SSF52540">
    <property type="entry name" value="P-loop containing nucleoside triphosphate hydrolases"/>
    <property type="match status" value="1"/>
</dbReference>
<feature type="domain" description="Pyridoxamine 5'-phosphate oxidase N-terminal" evidence="3">
    <location>
        <begin position="300"/>
        <end position="405"/>
    </location>
</feature>
<protein>
    <recommendedName>
        <fullName evidence="6">Pyridoxal 5'-phosphate synthase</fullName>
    </recommendedName>
</protein>
<dbReference type="PANTHER" id="PTHR20873">
    <property type="entry name" value="L-SERYL-TRNA(SEC) KINASE"/>
    <property type="match status" value="1"/>
</dbReference>
<dbReference type="NCBIfam" id="NF004231">
    <property type="entry name" value="PRK05679.1"/>
    <property type="match status" value="1"/>
</dbReference>
<feature type="domain" description="Pyridoxine 5'-phosphate oxidase dimerisation C-terminal" evidence="4">
    <location>
        <begin position="431"/>
        <end position="471"/>
    </location>
</feature>
<dbReference type="PANTHER" id="PTHR20873:SF0">
    <property type="entry name" value="L-SERYL-TRNA(SEC) KINASE"/>
    <property type="match status" value="1"/>
</dbReference>
<evidence type="ECO:0000259" key="4">
    <source>
        <dbReference type="Pfam" id="PF10590"/>
    </source>
</evidence>
<dbReference type="GO" id="GO:0000049">
    <property type="term" value="F:tRNA binding"/>
    <property type="evidence" value="ECO:0007669"/>
    <property type="project" value="TreeGrafter"/>
</dbReference>
<evidence type="ECO:0008006" key="6">
    <source>
        <dbReference type="Google" id="ProtNLM"/>
    </source>
</evidence>
<dbReference type="Pfam" id="PF08433">
    <property type="entry name" value="KTI12"/>
    <property type="match status" value="1"/>
</dbReference>
<dbReference type="Pfam" id="PF10590">
    <property type="entry name" value="PNP_phzG_C"/>
    <property type="match status" value="1"/>
</dbReference>
<dbReference type="Gene3D" id="2.30.110.10">
    <property type="entry name" value="Electron Transport, Fmn-binding Protein, Chain A"/>
    <property type="match status" value="1"/>
</dbReference>
<dbReference type="InterPro" id="IPR027417">
    <property type="entry name" value="P-loop_NTPase"/>
</dbReference>
<dbReference type="GO" id="GO:0016301">
    <property type="term" value="F:kinase activity"/>
    <property type="evidence" value="ECO:0007669"/>
    <property type="project" value="TreeGrafter"/>
</dbReference>
<dbReference type="STRING" id="400682.A0A1X7VMR4"/>
<organism evidence="5">
    <name type="scientific">Amphimedon queenslandica</name>
    <name type="common">Sponge</name>
    <dbReference type="NCBI Taxonomy" id="400682"/>
    <lineage>
        <taxon>Eukaryota</taxon>
        <taxon>Metazoa</taxon>
        <taxon>Porifera</taxon>
        <taxon>Demospongiae</taxon>
        <taxon>Heteroscleromorpha</taxon>
        <taxon>Haplosclerida</taxon>
        <taxon>Niphatidae</taxon>
        <taxon>Amphimedon</taxon>
    </lineage>
</organism>
<proteinExistence type="predicted"/>